<evidence type="ECO:0000256" key="3">
    <source>
        <dbReference type="ARBA" id="ARBA00022695"/>
    </source>
</evidence>
<dbReference type="Pfam" id="PF00680">
    <property type="entry name" value="RdRP_1"/>
    <property type="match status" value="1"/>
</dbReference>
<reference evidence="6" key="1">
    <citation type="submission" date="2020-01" db="EMBL/GenBank/DDBJ databases">
        <authorList>
            <person name="Paul T."/>
            <person name="Suzuki N."/>
            <person name="Kondo H."/>
        </authorList>
    </citation>
    <scope>NUCLEOTIDE SEQUENCE</scope>
    <source>
        <strain evidence="6">W1134</strain>
    </source>
</reference>
<evidence type="ECO:0000256" key="4">
    <source>
        <dbReference type="ARBA" id="ARBA00022953"/>
    </source>
</evidence>
<dbReference type="GO" id="GO:0003968">
    <property type="term" value="F:RNA-directed RNA polymerase activity"/>
    <property type="evidence" value="ECO:0007669"/>
    <property type="project" value="UniProtKB-KW"/>
</dbReference>
<proteinExistence type="predicted"/>
<keyword evidence="4" id="KW-0693">Viral RNA replication</keyword>
<dbReference type="InterPro" id="IPR001205">
    <property type="entry name" value="RNA-dir_pol_C"/>
</dbReference>
<name>A0A6F8QGN0_9VIRU</name>
<keyword evidence="2" id="KW-0808">Transferase</keyword>
<reference evidence="6" key="2">
    <citation type="submission" date="2020-03" db="EMBL/GenBank/DDBJ databases">
        <title>Diverse partitiviruses from the phytopathogenic fungus, Rosellinia necatrix.</title>
        <authorList>
            <person name="Telengech P."/>
            <person name="Hisano S."/>
            <person name="Mugambi C."/>
            <person name="Hyodo K."/>
            <person name="Arjona J."/>
            <person name="Lopez C."/>
            <person name="Kanematsu S."/>
            <person name="Kondo H."/>
            <person name="Suzuki N."/>
        </authorList>
    </citation>
    <scope>NUCLEOTIDE SEQUENCE</scope>
    <source>
        <strain evidence="6">W1134</strain>
    </source>
</reference>
<evidence type="ECO:0000313" key="6">
    <source>
        <dbReference type="EMBL" id="BBU59850.1"/>
    </source>
</evidence>
<protein>
    <submittedName>
        <fullName evidence="6">RNA dependent RNA polymerase</fullName>
    </submittedName>
</protein>
<dbReference type="GO" id="GO:0003723">
    <property type="term" value="F:RNA binding"/>
    <property type="evidence" value="ECO:0007669"/>
    <property type="project" value="InterPro"/>
</dbReference>
<dbReference type="SUPFAM" id="SSF56672">
    <property type="entry name" value="DNA/RNA polymerases"/>
    <property type="match status" value="1"/>
</dbReference>
<evidence type="ECO:0000256" key="2">
    <source>
        <dbReference type="ARBA" id="ARBA00022679"/>
    </source>
</evidence>
<accession>A0A6F8QGN0</accession>
<sequence length="721" mass="83886">MVFSSVRNYLQERQARIKYEWKIFQQAEQTNQDPSDLACLDSDLERLHYFARDRLLETQKSQILEHEFNGLMHSMQLQNNMKKRPYQFSSSEHFHGLPSNREPAPGIVNIPRAFHPGQIVSATEELPETGFELHPLIKYLLEHKYMHYQRTVDKYVRPLGTTDSTFADFNREQIPSAPIPKERKERIMKHVHKRLNTSPYLPLHFVDTQYAKLPLHTGTGYHNRHSFKTRAHAKYSHPEEYAHRATSKGYYLNAFLELARTLIHRIKESGLPFEFIFNEEQSSEEQFNALASQLSLFIDNHATMLFTRNHISERDKNLKQRPVYAVDELFILIEIMLTFPLLVMARKPECCIMYGLETIRGAMNKIDSIAKEKGYTSFFTIDWSAFDQRLPRVITDLYYTEFLESLIVISHGYQPTREYPTYPDLTEEKMFTRMSNLLQFLHTWYNNMTFVTADGYAYRRTCAGVPSGLYNTQYLDSFGNLFLIIDALIEFGCTDEEIEEILLFIMGDDNSGFTYWSIERLDAFISFLEKYALQRYNMVLSKTKSVITVLRSQIEMLSYKCNSGRPTRSLEKLIAQLCYPERGPKDKYMSYRAIGIAYAAAGMDNDFHEFCLDVYSMFKPFAAPLTEENLPFVKAYLPGYLKAPDLPEVLALGTFIKFPTIDEVIDVYSRYAGPLDYAPKWNFAHFINAPNVVPPSTKTIRDYRIEHEIPCPPVPTLPIIG</sequence>
<keyword evidence="3" id="KW-0548">Nucleotidyltransferase</keyword>
<keyword evidence="1" id="KW-0696">RNA-directed RNA polymerase</keyword>
<feature type="domain" description="RNA-directed RNA polymerase C-terminal" evidence="5">
    <location>
        <begin position="343"/>
        <end position="583"/>
    </location>
</feature>
<gene>
    <name evidence="6" type="primary">RdRp</name>
</gene>
<evidence type="ECO:0000256" key="1">
    <source>
        <dbReference type="ARBA" id="ARBA00022484"/>
    </source>
</evidence>
<dbReference type="EMBL" id="LC517390">
    <property type="protein sequence ID" value="BBU59850.1"/>
    <property type="molecule type" value="Genomic_RNA"/>
</dbReference>
<dbReference type="InterPro" id="IPR043502">
    <property type="entry name" value="DNA/RNA_pol_sf"/>
</dbReference>
<organism evidence="6">
    <name type="scientific">Rosellinia necatrix partitivirus 21</name>
    <dbReference type="NCBI Taxonomy" id="2699389"/>
    <lineage>
        <taxon>Viruses</taxon>
        <taxon>Riboviria</taxon>
        <taxon>Orthornavirae</taxon>
        <taxon>Pisuviricota</taxon>
        <taxon>Duplopiviricetes</taxon>
        <taxon>Durnavirales</taxon>
        <taxon>Partitiviridae</taxon>
    </lineage>
</organism>
<evidence type="ECO:0000259" key="5">
    <source>
        <dbReference type="Pfam" id="PF00680"/>
    </source>
</evidence>
<dbReference type="GO" id="GO:0006351">
    <property type="term" value="P:DNA-templated transcription"/>
    <property type="evidence" value="ECO:0007669"/>
    <property type="project" value="InterPro"/>
</dbReference>